<dbReference type="Pfam" id="PF14713">
    <property type="entry name" value="DUF4464"/>
    <property type="match status" value="1"/>
</dbReference>
<dbReference type="InterPro" id="IPR027887">
    <property type="entry name" value="DUF4464"/>
</dbReference>
<dbReference type="AlphaFoldDB" id="A0A671L5S9"/>
<name>A0A671L5S9_9TELE</name>
<dbReference type="PANTHER" id="PTHR33588:SF1">
    <property type="entry name" value="CILIA- AND FLAGELLA-ASSOCIATED PROTEIN 299"/>
    <property type="match status" value="1"/>
</dbReference>
<reference evidence="7" key="2">
    <citation type="submission" date="2025-09" db="UniProtKB">
        <authorList>
            <consortium name="Ensembl"/>
        </authorList>
    </citation>
    <scope>IDENTIFICATION</scope>
</reference>
<proteinExistence type="predicted"/>
<keyword evidence="6" id="KW-0539">Nucleus</keyword>
<accession>A0A671L5S9</accession>
<sequence length="248" mass="28472">MFHKYTGLFVQKCHSRLSNCMVFSYHSVSFNHSQLSRSVLLLLQDQELARQLVELGHKGSSLEREEFETRKAAAEASRLASGSQQKGQILHQYVTLRTCIFQKLASTGKELKDNFLRALAEWEEANRSGKMTSIIFIRDRNSHGQEISGYIDYSHRLKFEDFEPYFSGKKRLMPKATDLSFYNWGTQVAKHNASSNYEVITENSSGLLFRCKNDRKILNVDPEVSIIQPQAPTRHDLIAHVDAFLHTN</sequence>
<comment type="function">
    <text evidence="1">May be involved in spermatogenesis.</text>
</comment>
<dbReference type="Proteomes" id="UP000472260">
    <property type="component" value="Unassembled WGS sequence"/>
</dbReference>
<evidence type="ECO:0000256" key="4">
    <source>
        <dbReference type="ARBA" id="ARBA00021436"/>
    </source>
</evidence>
<dbReference type="GO" id="GO:0005737">
    <property type="term" value="C:cytoplasm"/>
    <property type="evidence" value="ECO:0007669"/>
    <property type="project" value="UniProtKB-SubCell"/>
</dbReference>
<evidence type="ECO:0000256" key="5">
    <source>
        <dbReference type="ARBA" id="ARBA00022490"/>
    </source>
</evidence>
<evidence type="ECO:0000256" key="1">
    <source>
        <dbReference type="ARBA" id="ARBA00003056"/>
    </source>
</evidence>
<organism evidence="7 8">
    <name type="scientific">Sinocyclocheilus anshuiensis</name>
    <dbReference type="NCBI Taxonomy" id="1608454"/>
    <lineage>
        <taxon>Eukaryota</taxon>
        <taxon>Metazoa</taxon>
        <taxon>Chordata</taxon>
        <taxon>Craniata</taxon>
        <taxon>Vertebrata</taxon>
        <taxon>Euteleostomi</taxon>
        <taxon>Actinopterygii</taxon>
        <taxon>Neopterygii</taxon>
        <taxon>Teleostei</taxon>
        <taxon>Ostariophysi</taxon>
        <taxon>Cypriniformes</taxon>
        <taxon>Cyprinidae</taxon>
        <taxon>Cyprininae</taxon>
        <taxon>Sinocyclocheilus</taxon>
    </lineage>
</organism>
<keyword evidence="5" id="KW-0963">Cytoplasm</keyword>
<evidence type="ECO:0000256" key="6">
    <source>
        <dbReference type="ARBA" id="ARBA00023242"/>
    </source>
</evidence>
<evidence type="ECO:0000313" key="7">
    <source>
        <dbReference type="Ensembl" id="ENSSANP00000015612.1"/>
    </source>
</evidence>
<dbReference type="PANTHER" id="PTHR33588">
    <property type="entry name" value="CILIA- AND FLAGELLA-ASSOCIATED PROTEIN 299"/>
    <property type="match status" value="1"/>
</dbReference>
<comment type="subcellular location">
    <subcellularLocation>
        <location evidence="3">Cytoplasm</location>
    </subcellularLocation>
    <subcellularLocation>
        <location evidence="2">Nucleus</location>
    </subcellularLocation>
</comment>
<dbReference type="GO" id="GO:0005634">
    <property type="term" value="C:nucleus"/>
    <property type="evidence" value="ECO:0007669"/>
    <property type="project" value="UniProtKB-SubCell"/>
</dbReference>
<protein>
    <recommendedName>
        <fullName evidence="4">Cilia- and flagella-associated protein 299</fullName>
    </recommendedName>
</protein>
<evidence type="ECO:0000313" key="8">
    <source>
        <dbReference type="Proteomes" id="UP000472260"/>
    </source>
</evidence>
<evidence type="ECO:0000256" key="3">
    <source>
        <dbReference type="ARBA" id="ARBA00004496"/>
    </source>
</evidence>
<keyword evidence="8" id="KW-1185">Reference proteome</keyword>
<dbReference type="Ensembl" id="ENSSANT00000016654.1">
    <property type="protein sequence ID" value="ENSSANP00000015612.1"/>
    <property type="gene ID" value="ENSSANG00000008241.1"/>
</dbReference>
<reference evidence="7" key="1">
    <citation type="submission" date="2025-08" db="UniProtKB">
        <authorList>
            <consortium name="Ensembl"/>
        </authorList>
    </citation>
    <scope>IDENTIFICATION</scope>
</reference>
<evidence type="ECO:0000256" key="2">
    <source>
        <dbReference type="ARBA" id="ARBA00004123"/>
    </source>
</evidence>